<dbReference type="Proteomes" id="UP000078240">
    <property type="component" value="Unassembled WGS sequence"/>
</dbReference>
<name>A0A179GM82_PURLI</name>
<evidence type="ECO:0000313" key="1">
    <source>
        <dbReference type="EMBL" id="OAQ78598.1"/>
    </source>
</evidence>
<organism evidence="1 2">
    <name type="scientific">Purpureocillium lilacinum</name>
    <name type="common">Paecilomyces lilacinus</name>
    <dbReference type="NCBI Taxonomy" id="33203"/>
    <lineage>
        <taxon>Eukaryota</taxon>
        <taxon>Fungi</taxon>
        <taxon>Dikarya</taxon>
        <taxon>Ascomycota</taxon>
        <taxon>Pezizomycotina</taxon>
        <taxon>Sordariomycetes</taxon>
        <taxon>Hypocreomycetidae</taxon>
        <taxon>Hypocreales</taxon>
        <taxon>Ophiocordycipitaceae</taxon>
        <taxon>Purpureocillium</taxon>
    </lineage>
</organism>
<dbReference type="EMBL" id="LSBH01000005">
    <property type="protein sequence ID" value="OAQ78598.1"/>
    <property type="molecule type" value="Genomic_DNA"/>
</dbReference>
<reference evidence="1 2" key="1">
    <citation type="submission" date="2016-01" db="EMBL/GenBank/DDBJ databases">
        <title>Biosynthesis of antibiotic leucinostatins and their inhibition on Phytophthora in bio-control Purpureocillium lilacinum.</title>
        <authorList>
            <person name="Wang G."/>
            <person name="Liu Z."/>
            <person name="Lin R."/>
            <person name="Li E."/>
            <person name="Mao Z."/>
            <person name="Ling J."/>
            <person name="Yin W."/>
            <person name="Xie B."/>
        </authorList>
    </citation>
    <scope>NUCLEOTIDE SEQUENCE [LARGE SCALE GENOMIC DNA]</scope>
    <source>
        <strain evidence="1">PLBJ-1</strain>
    </source>
</reference>
<sequence>MLVRRNSGVGARYSATSTRHRVTRSKLNSFGHSARHPLFLSPTTASRGNTSTCSSVNVPGPGERRSFDCLSTGVCSTRGADVVLDFSTKTTRYQLLHTFFPPVLVHNVPRT</sequence>
<protein>
    <submittedName>
        <fullName evidence="1">Uncharacterized protein</fullName>
    </submittedName>
</protein>
<evidence type="ECO:0000313" key="2">
    <source>
        <dbReference type="Proteomes" id="UP000078240"/>
    </source>
</evidence>
<proteinExistence type="predicted"/>
<dbReference type="AlphaFoldDB" id="A0A179GM82"/>
<gene>
    <name evidence="1" type="ORF">VFPBJ_06719</name>
</gene>
<comment type="caution">
    <text evidence="1">The sequence shown here is derived from an EMBL/GenBank/DDBJ whole genome shotgun (WGS) entry which is preliminary data.</text>
</comment>
<accession>A0A179GM82</accession>